<dbReference type="HOGENOM" id="CLU_2358631_0_0_9"/>
<name>Q67SU1_SYMTH</name>
<evidence type="ECO:0000256" key="1">
    <source>
        <dbReference type="SAM" id="MobiDB-lite"/>
    </source>
</evidence>
<reference evidence="2 3" key="1">
    <citation type="journal article" date="2004" name="Nucleic Acids Res.">
        <title>Genome sequence of Symbiobacterium thermophilum, an uncultivable bacterium that depends on microbial commensalism.</title>
        <authorList>
            <person name="Ueda K."/>
            <person name="Yamashita A."/>
            <person name="Ishikawa J."/>
            <person name="Shimada M."/>
            <person name="Watsuji T."/>
            <person name="Morimura K."/>
            <person name="Ikeda H."/>
            <person name="Hattori M."/>
            <person name="Beppu T."/>
        </authorList>
    </citation>
    <scope>NUCLEOTIDE SEQUENCE [LARGE SCALE GENOMIC DNA]</scope>
    <source>
        <strain evidence="3">T / IAM 14863</strain>
    </source>
</reference>
<dbReference type="AlphaFoldDB" id="Q67SU1"/>
<dbReference type="Proteomes" id="UP000000417">
    <property type="component" value="Chromosome"/>
</dbReference>
<dbReference type="KEGG" id="sth:STH267"/>
<evidence type="ECO:0000313" key="2">
    <source>
        <dbReference type="EMBL" id="BAD39252.1"/>
    </source>
</evidence>
<sequence length="96" mass="10198">MYTRSQDHCRAISTWIATGISTLISTGVSTPFSTDVSTSPSTSGFHAGERGPMPTSQAWCGPAGSEPGELGLRIHRLGYRRSPLAGLRNSPFALPH</sequence>
<protein>
    <submittedName>
        <fullName evidence="2">Uncharacterized protein</fullName>
    </submittedName>
</protein>
<gene>
    <name evidence="2" type="ordered locus">STH267</name>
</gene>
<accession>Q67SU1</accession>
<feature type="region of interest" description="Disordered" evidence="1">
    <location>
        <begin position="32"/>
        <end position="61"/>
    </location>
</feature>
<proteinExistence type="predicted"/>
<organism evidence="2 3">
    <name type="scientific">Symbiobacterium thermophilum (strain DSM 24528 / JCM 14929 / IAM 14863 / T)</name>
    <dbReference type="NCBI Taxonomy" id="292459"/>
    <lineage>
        <taxon>Bacteria</taxon>
        <taxon>Bacillati</taxon>
        <taxon>Bacillota</taxon>
        <taxon>Clostridia</taxon>
        <taxon>Eubacteriales</taxon>
        <taxon>Symbiobacteriaceae</taxon>
        <taxon>Symbiobacterium</taxon>
    </lineage>
</organism>
<feature type="compositionally biased region" description="Polar residues" evidence="1">
    <location>
        <begin position="32"/>
        <end position="44"/>
    </location>
</feature>
<evidence type="ECO:0000313" key="3">
    <source>
        <dbReference type="Proteomes" id="UP000000417"/>
    </source>
</evidence>
<dbReference type="EMBL" id="AP006840">
    <property type="protein sequence ID" value="BAD39252.1"/>
    <property type="molecule type" value="Genomic_DNA"/>
</dbReference>
<keyword evidence="3" id="KW-1185">Reference proteome</keyword>